<dbReference type="PANTHER" id="PTHR36066">
    <property type="entry name" value="TRANSCRIPTION FACTOR BHLH145"/>
    <property type="match status" value="1"/>
</dbReference>
<dbReference type="OMA" id="PDSCSNY"/>
<feature type="compositionally biased region" description="Low complexity" evidence="3">
    <location>
        <begin position="170"/>
        <end position="182"/>
    </location>
</feature>
<dbReference type="EMBL" id="MVGT01000453">
    <property type="protein sequence ID" value="OVA17113.1"/>
    <property type="molecule type" value="Genomic_DNA"/>
</dbReference>
<dbReference type="SUPFAM" id="SSF47459">
    <property type="entry name" value="HLH, helix-loop-helix DNA-binding domain"/>
    <property type="match status" value="1"/>
</dbReference>
<dbReference type="InterPro" id="IPR036638">
    <property type="entry name" value="HLH_DNA-bd_sf"/>
</dbReference>
<dbReference type="InParanoid" id="A0A200R324"/>
<feature type="compositionally biased region" description="Acidic residues" evidence="3">
    <location>
        <begin position="125"/>
        <end position="140"/>
    </location>
</feature>
<organism evidence="5 6">
    <name type="scientific">Macleaya cordata</name>
    <name type="common">Five-seeded plume-poppy</name>
    <name type="synonym">Bocconia cordata</name>
    <dbReference type="NCBI Taxonomy" id="56857"/>
    <lineage>
        <taxon>Eukaryota</taxon>
        <taxon>Viridiplantae</taxon>
        <taxon>Streptophyta</taxon>
        <taxon>Embryophyta</taxon>
        <taxon>Tracheophyta</taxon>
        <taxon>Spermatophyta</taxon>
        <taxon>Magnoliopsida</taxon>
        <taxon>Ranunculales</taxon>
        <taxon>Papaveraceae</taxon>
        <taxon>Papaveroideae</taxon>
        <taxon>Macleaya</taxon>
    </lineage>
</organism>
<evidence type="ECO:0000256" key="2">
    <source>
        <dbReference type="ARBA" id="ARBA00023163"/>
    </source>
</evidence>
<dbReference type="CDD" id="cd18917">
    <property type="entry name" value="bHLH_AtSAC51_like"/>
    <property type="match status" value="1"/>
</dbReference>
<name>A0A200R324_MACCD</name>
<gene>
    <name evidence="5" type="ORF">BVC80_7879g2</name>
</gene>
<dbReference type="STRING" id="56857.A0A200R324"/>
<protein>
    <submittedName>
        <fullName evidence="5">Myc-type</fullName>
    </submittedName>
</protein>
<keyword evidence="6" id="KW-1185">Reference proteome</keyword>
<evidence type="ECO:0000256" key="1">
    <source>
        <dbReference type="ARBA" id="ARBA00023015"/>
    </source>
</evidence>
<dbReference type="FunCoup" id="A0A200R324">
    <property type="interactions" value="1606"/>
</dbReference>
<keyword evidence="2" id="KW-0804">Transcription</keyword>
<evidence type="ECO:0000256" key="3">
    <source>
        <dbReference type="SAM" id="MobiDB-lite"/>
    </source>
</evidence>
<dbReference type="InterPro" id="IPR037546">
    <property type="entry name" value="SAC51-like"/>
</dbReference>
<accession>A0A200R324</accession>
<feature type="compositionally biased region" description="Low complexity" evidence="3">
    <location>
        <begin position="142"/>
        <end position="162"/>
    </location>
</feature>
<feature type="region of interest" description="Disordered" evidence="3">
    <location>
        <begin position="89"/>
        <end position="193"/>
    </location>
</feature>
<dbReference type="AlphaFoldDB" id="A0A200R324"/>
<dbReference type="SMART" id="SM00353">
    <property type="entry name" value="HLH"/>
    <property type="match status" value="1"/>
</dbReference>
<evidence type="ECO:0000313" key="6">
    <source>
        <dbReference type="Proteomes" id="UP000195402"/>
    </source>
</evidence>
<dbReference type="PANTHER" id="PTHR36066:SF11">
    <property type="entry name" value="TRANSCRIPTION FACTOR BHLH144"/>
    <property type="match status" value="1"/>
</dbReference>
<comment type="caution">
    <text evidence="5">The sequence shown here is derived from an EMBL/GenBank/DDBJ whole genome shotgun (WGS) entry which is preliminary data.</text>
</comment>
<sequence length="238" mass="26365">MQSDQNFYNRNAVPPLSYQVGGGYINAPMAPTLPPCAKQLRPFNGVELQPFEVCPRNFIIVDQTDNRSRIMFHPALAEKFNYPDFDVQDNGMMKDTAAGTGTENRESSYPMKEDTEDINVLLSLDGEEEEEEEDEDEEEVSTARTLGSSGSSSPDSCSTYGSRPSKVRLSSSTQKSFSCSSSKSERKRQKMKEMMKALRGIVPGGDQMNSAAVLDEAVKYLKSLKVEVKKLGIGNFND</sequence>
<dbReference type="InterPro" id="IPR011598">
    <property type="entry name" value="bHLH_dom"/>
</dbReference>
<dbReference type="OrthoDB" id="1921805at2759"/>
<dbReference type="Proteomes" id="UP000195402">
    <property type="component" value="Unassembled WGS sequence"/>
</dbReference>
<keyword evidence="1" id="KW-0805">Transcription regulation</keyword>
<dbReference type="Pfam" id="PF23173">
    <property type="entry name" value="bHLH_SAC51"/>
    <property type="match status" value="1"/>
</dbReference>
<dbReference type="PROSITE" id="PS50888">
    <property type="entry name" value="BHLH"/>
    <property type="match status" value="1"/>
</dbReference>
<dbReference type="Gene3D" id="4.10.280.10">
    <property type="entry name" value="Helix-loop-helix DNA-binding domain"/>
    <property type="match status" value="1"/>
</dbReference>
<dbReference type="GO" id="GO:0046983">
    <property type="term" value="F:protein dimerization activity"/>
    <property type="evidence" value="ECO:0007669"/>
    <property type="project" value="InterPro"/>
</dbReference>
<feature type="domain" description="BHLH" evidence="4">
    <location>
        <begin position="175"/>
        <end position="224"/>
    </location>
</feature>
<reference evidence="5 6" key="1">
    <citation type="journal article" date="2017" name="Mol. Plant">
        <title>The Genome of Medicinal Plant Macleaya cordata Provides New Insights into Benzylisoquinoline Alkaloids Metabolism.</title>
        <authorList>
            <person name="Liu X."/>
            <person name="Liu Y."/>
            <person name="Huang P."/>
            <person name="Ma Y."/>
            <person name="Qing Z."/>
            <person name="Tang Q."/>
            <person name="Cao H."/>
            <person name="Cheng P."/>
            <person name="Zheng Y."/>
            <person name="Yuan Z."/>
            <person name="Zhou Y."/>
            <person name="Liu J."/>
            <person name="Tang Z."/>
            <person name="Zhuo Y."/>
            <person name="Zhang Y."/>
            <person name="Yu L."/>
            <person name="Huang J."/>
            <person name="Yang P."/>
            <person name="Peng Q."/>
            <person name="Zhang J."/>
            <person name="Jiang W."/>
            <person name="Zhang Z."/>
            <person name="Lin K."/>
            <person name="Ro D.K."/>
            <person name="Chen X."/>
            <person name="Xiong X."/>
            <person name="Shang Y."/>
            <person name="Huang S."/>
            <person name="Zeng J."/>
        </authorList>
    </citation>
    <scope>NUCLEOTIDE SEQUENCE [LARGE SCALE GENOMIC DNA]</scope>
    <source>
        <strain evidence="6">cv. BLH2017</strain>
        <tissue evidence="5">Root</tissue>
    </source>
</reference>
<evidence type="ECO:0000259" key="4">
    <source>
        <dbReference type="PROSITE" id="PS50888"/>
    </source>
</evidence>
<evidence type="ECO:0000313" key="5">
    <source>
        <dbReference type="EMBL" id="OVA17113.1"/>
    </source>
</evidence>
<proteinExistence type="predicted"/>